<dbReference type="InterPro" id="IPR002885">
    <property type="entry name" value="PPR_rpt"/>
</dbReference>
<dbReference type="GO" id="GO:0009451">
    <property type="term" value="P:RNA modification"/>
    <property type="evidence" value="ECO:0000318"/>
    <property type="project" value="GO_Central"/>
</dbReference>
<proteinExistence type="inferred from homology"/>
<dbReference type="Pfam" id="PF01535">
    <property type="entry name" value="PPR"/>
    <property type="match status" value="4"/>
</dbReference>
<keyword evidence="1" id="KW-0677">Repeat</keyword>
<dbReference type="InterPro" id="IPR011990">
    <property type="entry name" value="TPR-like_helical_dom_sf"/>
</dbReference>
<dbReference type="Pfam" id="PF13041">
    <property type="entry name" value="PPR_2"/>
    <property type="match status" value="3"/>
</dbReference>
<feature type="repeat" description="PPR" evidence="3">
    <location>
        <begin position="456"/>
        <end position="486"/>
    </location>
</feature>
<dbReference type="PANTHER" id="PTHR47926:SF481">
    <property type="entry name" value="TETRATRICOPEPTIDE-LIKE HELICAL DOMAIN SUPERFAMILY"/>
    <property type="match status" value="1"/>
</dbReference>
<keyword evidence="5" id="KW-1185">Reference proteome</keyword>
<evidence type="ECO:0000256" key="1">
    <source>
        <dbReference type="ARBA" id="ARBA00022737"/>
    </source>
</evidence>
<dbReference type="eggNOG" id="KOG4197">
    <property type="taxonomic scope" value="Eukaryota"/>
</dbReference>
<dbReference type="FunFam" id="1.25.40.10:FF:000031">
    <property type="entry name" value="Pentatricopeptide repeat-containing protein mitochondrial"/>
    <property type="match status" value="1"/>
</dbReference>
<dbReference type="PANTHER" id="PTHR47926">
    <property type="entry name" value="PENTATRICOPEPTIDE REPEAT-CONTAINING PROTEIN"/>
    <property type="match status" value="1"/>
</dbReference>
<dbReference type="FunCoup" id="B9RW91">
    <property type="interactions" value="449"/>
</dbReference>
<protein>
    <submittedName>
        <fullName evidence="4">Pentatricopeptide repeat-containing protein, putative</fullName>
    </submittedName>
</protein>
<dbReference type="FunFam" id="1.25.40.10:FF:000412">
    <property type="entry name" value="Putative pentatricopeptide repeat-containing protein"/>
    <property type="match status" value="1"/>
</dbReference>
<reference evidence="5" key="1">
    <citation type="journal article" date="2010" name="Nat. Biotechnol.">
        <title>Draft genome sequence of the oilseed species Ricinus communis.</title>
        <authorList>
            <person name="Chan A.P."/>
            <person name="Crabtree J."/>
            <person name="Zhao Q."/>
            <person name="Lorenzi H."/>
            <person name="Orvis J."/>
            <person name="Puiu D."/>
            <person name="Melake-Berhan A."/>
            <person name="Jones K.M."/>
            <person name="Redman J."/>
            <person name="Chen G."/>
            <person name="Cahoon E.B."/>
            <person name="Gedil M."/>
            <person name="Stanke M."/>
            <person name="Haas B.J."/>
            <person name="Wortman J.R."/>
            <person name="Fraser-Liggett C.M."/>
            <person name="Ravel J."/>
            <person name="Rabinowicz P.D."/>
        </authorList>
    </citation>
    <scope>NUCLEOTIDE SEQUENCE [LARGE SCALE GENOMIC DNA]</scope>
    <source>
        <strain evidence="5">cv. Hale</strain>
    </source>
</reference>
<organism evidence="4 5">
    <name type="scientific">Ricinus communis</name>
    <name type="common">Castor bean</name>
    <dbReference type="NCBI Taxonomy" id="3988"/>
    <lineage>
        <taxon>Eukaryota</taxon>
        <taxon>Viridiplantae</taxon>
        <taxon>Streptophyta</taxon>
        <taxon>Embryophyta</taxon>
        <taxon>Tracheophyta</taxon>
        <taxon>Spermatophyta</taxon>
        <taxon>Magnoliopsida</taxon>
        <taxon>eudicotyledons</taxon>
        <taxon>Gunneridae</taxon>
        <taxon>Pentapetalae</taxon>
        <taxon>rosids</taxon>
        <taxon>fabids</taxon>
        <taxon>Malpighiales</taxon>
        <taxon>Euphorbiaceae</taxon>
        <taxon>Acalyphoideae</taxon>
        <taxon>Acalypheae</taxon>
        <taxon>Ricinus</taxon>
    </lineage>
</organism>
<dbReference type="NCBIfam" id="TIGR00756">
    <property type="entry name" value="PPR"/>
    <property type="match status" value="5"/>
</dbReference>
<dbReference type="AlphaFoldDB" id="B9RW91"/>
<name>B9RW91_RICCO</name>
<evidence type="ECO:0000313" key="4">
    <source>
        <dbReference type="EMBL" id="EEF44528.1"/>
    </source>
</evidence>
<dbReference type="InParanoid" id="B9RW91"/>
<dbReference type="Gene3D" id="1.25.40.10">
    <property type="entry name" value="Tetratricopeptide repeat domain"/>
    <property type="match status" value="6"/>
</dbReference>
<dbReference type="EMBL" id="EQ973822">
    <property type="protein sequence ID" value="EEF44528.1"/>
    <property type="molecule type" value="Genomic_DNA"/>
</dbReference>
<feature type="repeat" description="PPR" evidence="3">
    <location>
        <begin position="351"/>
        <end position="385"/>
    </location>
</feature>
<dbReference type="PROSITE" id="PS51375">
    <property type="entry name" value="PPR"/>
    <property type="match status" value="6"/>
</dbReference>
<dbReference type="FunFam" id="1.25.40.10:FF:000361">
    <property type="entry name" value="Pentatricopeptide repeat-containing protein chloroplastic"/>
    <property type="match status" value="1"/>
</dbReference>
<dbReference type="FunFam" id="1.25.40.10:FF:000724">
    <property type="entry name" value="Putative pentatricopeptide repeat-containing protein"/>
    <property type="match status" value="1"/>
</dbReference>
<feature type="repeat" description="PPR" evidence="3">
    <location>
        <begin position="143"/>
        <end position="177"/>
    </location>
</feature>
<dbReference type="STRING" id="3988.B9RW91"/>
<comment type="similarity">
    <text evidence="2">Belongs to the PPR family. PCMP-E subfamily.</text>
</comment>
<evidence type="ECO:0000256" key="3">
    <source>
        <dbReference type="PROSITE-ProRule" id="PRU00708"/>
    </source>
</evidence>
<gene>
    <name evidence="4" type="ORF">RCOM_1176780</name>
</gene>
<dbReference type="GO" id="GO:0003723">
    <property type="term" value="F:RNA binding"/>
    <property type="evidence" value="ECO:0000318"/>
    <property type="project" value="GO_Central"/>
</dbReference>
<sequence>MGHLSSLYLSKSLLNMYAKCGAFSDSNKLFGEISNCSHDPIFWNILLSGFAASPIHDAQTFSFFNRMRVANQVKPTSVTAAVILPVCARMRDIYVGKSFHCYMIKTGMETHTLVGNALVSMYAKCGLVSYDAYAAFQSIYHKDVVSWNAIIAGFSENKMVDSALRLFFFMLKTQIKPNHATIATVLPLLASLATDTAYLFGREIHCYILRHNESLADVSVCNALLSFHLMVGRVKEAELLFRRMELRDLISWNAIISGFASNGEWSKSLELFQELLYLESNEPDSVTLVSILPACAQLQNLKAGREIHSYVLRHPYLYQDTSVGNALVSFYAKCNNLVAAYHTFLMIPSRDLISWNSMLDAFAIGGRNAQFFKLLHWMHTEGIRPDSITILTILHFCANVLKVDKVKETHCYSLRCGLLQSDFEPTTRNAMLDTYAKCSNVEYAFKVFQTLSDNRNLVTFNSMISGYVNCGLYDDAYMIFEKMPASDLTTWNLMVRGCAENDCPDQAFSLFRELQARGMKPDAVTIISLLPSCAQTASVHLMKQCHGYVIRACFDDAHLEGALLDLYAKCGDLGYAFKLFHSNPGRDLVVFTAMVGGYAMHGMGEEALRIFSDMLDLGIKPDHIVITAVLSACCHAGLVDEGLKIFHSIEKGINEIQAGRDALSKSRFLNCFVGCQRKQKGVLTGLGRKGFLDVVGEVKGLKLTGGLTITSLGLVYCLLSWSLDADFLIPATFAAAAPCAASFSDGPVNRCTTSRKAFVSVCTKVVKGLQLAVPWLACLSMDAYLMSADDLQQLPIYEMLKPWNLTYAQTTFGFHPDQRNVFIE</sequence>
<evidence type="ECO:0000256" key="2">
    <source>
        <dbReference type="ARBA" id="ARBA00061659"/>
    </source>
</evidence>
<dbReference type="FunFam" id="1.25.40.10:FF:000073">
    <property type="entry name" value="Pentatricopeptide repeat-containing protein chloroplastic"/>
    <property type="match status" value="1"/>
</dbReference>
<feature type="repeat" description="PPR" evidence="3">
    <location>
        <begin position="487"/>
        <end position="521"/>
    </location>
</feature>
<evidence type="ECO:0000313" key="5">
    <source>
        <dbReference type="Proteomes" id="UP000008311"/>
    </source>
</evidence>
<dbReference type="InterPro" id="IPR046960">
    <property type="entry name" value="PPR_At4g14850-like_plant"/>
</dbReference>
<dbReference type="Proteomes" id="UP000008311">
    <property type="component" value="Unassembled WGS sequence"/>
</dbReference>
<feature type="repeat" description="PPR" evidence="3">
    <location>
        <begin position="248"/>
        <end position="283"/>
    </location>
</feature>
<dbReference type="GO" id="GO:0005739">
    <property type="term" value="C:mitochondrion"/>
    <property type="evidence" value="ECO:0000318"/>
    <property type="project" value="GO_Central"/>
</dbReference>
<feature type="repeat" description="PPR" evidence="3">
    <location>
        <begin position="587"/>
        <end position="621"/>
    </location>
</feature>
<accession>B9RW91</accession>